<evidence type="ECO:0000313" key="4">
    <source>
        <dbReference type="Proteomes" id="UP000509626"/>
    </source>
</evidence>
<evidence type="ECO:0000256" key="1">
    <source>
        <dbReference type="ARBA" id="ARBA00007812"/>
    </source>
</evidence>
<protein>
    <recommendedName>
        <fullName evidence="2">Thiamine pyrophosphate enzyme central domain-containing protein</fullName>
    </recommendedName>
</protein>
<evidence type="ECO:0000259" key="2">
    <source>
        <dbReference type="Pfam" id="PF00205"/>
    </source>
</evidence>
<dbReference type="Gene3D" id="3.40.50.1220">
    <property type="entry name" value="TPP-binding domain"/>
    <property type="match status" value="1"/>
</dbReference>
<dbReference type="KEGG" id="halu:HUG12_08490"/>
<dbReference type="RefSeq" id="WP_179268349.1">
    <property type="nucleotide sequence ID" value="NZ_CP058579.1"/>
</dbReference>
<dbReference type="GO" id="GO:0009097">
    <property type="term" value="P:isoleucine biosynthetic process"/>
    <property type="evidence" value="ECO:0007669"/>
    <property type="project" value="TreeGrafter"/>
</dbReference>
<dbReference type="GO" id="GO:0005948">
    <property type="term" value="C:acetolactate synthase complex"/>
    <property type="evidence" value="ECO:0007669"/>
    <property type="project" value="TreeGrafter"/>
</dbReference>
<dbReference type="GeneID" id="56037491"/>
<name>A0A7D5QGV5_9EURY</name>
<dbReference type="InterPro" id="IPR012000">
    <property type="entry name" value="Thiamin_PyroP_enz_cen_dom"/>
</dbReference>
<dbReference type="SUPFAM" id="SSF52467">
    <property type="entry name" value="DHS-like NAD/FAD-binding domain"/>
    <property type="match status" value="1"/>
</dbReference>
<comment type="similarity">
    <text evidence="1">Belongs to the TPP enzyme family.</text>
</comment>
<dbReference type="InterPro" id="IPR029035">
    <property type="entry name" value="DHS-like_NAD/FAD-binding_dom"/>
</dbReference>
<evidence type="ECO:0000313" key="3">
    <source>
        <dbReference type="EMBL" id="QLG61764.1"/>
    </source>
</evidence>
<dbReference type="AlphaFoldDB" id="A0A7D5QGV5"/>
<keyword evidence="4" id="KW-1185">Reference proteome</keyword>
<organism evidence="3 4">
    <name type="scientific">Halorarum salinum</name>
    <dbReference type="NCBI Taxonomy" id="2743089"/>
    <lineage>
        <taxon>Archaea</taxon>
        <taxon>Methanobacteriati</taxon>
        <taxon>Methanobacteriota</taxon>
        <taxon>Stenosarchaea group</taxon>
        <taxon>Halobacteria</taxon>
        <taxon>Halobacteriales</taxon>
        <taxon>Haloferacaceae</taxon>
        <taxon>Halorarum</taxon>
    </lineage>
</organism>
<proteinExistence type="inferred from homology"/>
<feature type="domain" description="Thiamine pyrophosphate enzyme central" evidence="2">
    <location>
        <begin position="2"/>
        <end position="127"/>
    </location>
</feature>
<dbReference type="GO" id="GO:0003984">
    <property type="term" value="F:acetolactate synthase activity"/>
    <property type="evidence" value="ECO:0007669"/>
    <property type="project" value="TreeGrafter"/>
</dbReference>
<dbReference type="Proteomes" id="UP000509626">
    <property type="component" value="Chromosome"/>
</dbReference>
<dbReference type="PANTHER" id="PTHR18968:SF13">
    <property type="entry name" value="ACETOLACTATE SYNTHASE CATALYTIC SUBUNIT, MITOCHONDRIAL"/>
    <property type="match status" value="1"/>
</dbReference>
<dbReference type="Pfam" id="PF00205">
    <property type="entry name" value="TPP_enzyme_M"/>
    <property type="match status" value="1"/>
</dbReference>
<dbReference type="GO" id="GO:0000287">
    <property type="term" value="F:magnesium ion binding"/>
    <property type="evidence" value="ECO:0007669"/>
    <property type="project" value="InterPro"/>
</dbReference>
<dbReference type="GO" id="GO:0009099">
    <property type="term" value="P:L-valine biosynthetic process"/>
    <property type="evidence" value="ECO:0007669"/>
    <property type="project" value="TreeGrafter"/>
</dbReference>
<sequence>MATALLADAERPVAHVGGGARRSPGGVEAVRGLGDDLDAPVAVPYKGRASSRGRSPIPGRHGVTLPPAGRRVLDRADVVLALGTCFDGITTADWSLPMGDRLIHVTLDPESVDVAYEADDAAVPDLDHLAFERLAERTFALAGGVTRPLRMDGHGKSLSFVVLGIGLDP</sequence>
<gene>
    <name evidence="3" type="ORF">HUG12_08490</name>
</gene>
<accession>A0A7D5QGV5</accession>
<dbReference type="PANTHER" id="PTHR18968">
    <property type="entry name" value="THIAMINE PYROPHOSPHATE ENZYMES"/>
    <property type="match status" value="1"/>
</dbReference>
<dbReference type="GO" id="GO:0050660">
    <property type="term" value="F:flavin adenine dinucleotide binding"/>
    <property type="evidence" value="ECO:0007669"/>
    <property type="project" value="TreeGrafter"/>
</dbReference>
<reference evidence="3 4" key="1">
    <citation type="submission" date="2020-06" db="EMBL/GenBank/DDBJ databases">
        <title>NJ-3-1, isolated from saline soil.</title>
        <authorList>
            <person name="Cui H.L."/>
            <person name="Shi X."/>
        </authorList>
    </citation>
    <scope>NUCLEOTIDE SEQUENCE [LARGE SCALE GENOMIC DNA]</scope>
    <source>
        <strain evidence="3 4">NJ-3-1</strain>
    </source>
</reference>
<dbReference type="GO" id="GO:0030976">
    <property type="term" value="F:thiamine pyrophosphate binding"/>
    <property type="evidence" value="ECO:0007669"/>
    <property type="project" value="InterPro"/>
</dbReference>
<dbReference type="EMBL" id="CP058579">
    <property type="protein sequence ID" value="QLG61764.1"/>
    <property type="molecule type" value="Genomic_DNA"/>
</dbReference>
<dbReference type="InterPro" id="IPR045229">
    <property type="entry name" value="TPP_enz"/>
</dbReference>